<keyword evidence="3" id="KW-0295">Fungicide</keyword>
<evidence type="ECO:0000256" key="3">
    <source>
        <dbReference type="ARBA" id="ARBA00022577"/>
    </source>
</evidence>
<dbReference type="Proteomes" id="UP000197138">
    <property type="component" value="Unassembled WGS sequence"/>
</dbReference>
<evidence type="ECO:0000313" key="16">
    <source>
        <dbReference type="EMBL" id="OWM81365.1"/>
    </source>
</evidence>
<gene>
    <name evidence="16" type="ORF">CDL15_Pgr007403</name>
</gene>
<comment type="similarity">
    <text evidence="14">Belongs to the cysteine-rich repeat secretory protein family. Plasmodesmata-located proteins (PDLD) subfamily.</text>
</comment>
<evidence type="ECO:0000313" key="17">
    <source>
        <dbReference type="Proteomes" id="UP000197138"/>
    </source>
</evidence>
<keyword evidence="8" id="KW-0611">Plant defense</keyword>
<evidence type="ECO:0000256" key="5">
    <source>
        <dbReference type="ARBA" id="ARBA00022729"/>
    </source>
</evidence>
<evidence type="ECO:0000259" key="15">
    <source>
        <dbReference type="PROSITE" id="PS51473"/>
    </source>
</evidence>
<dbReference type="Gene3D" id="3.30.430.20">
    <property type="entry name" value="Gnk2 domain, C-X8-C-X2-C motif"/>
    <property type="match status" value="1"/>
</dbReference>
<dbReference type="InterPro" id="IPR002902">
    <property type="entry name" value="GNK2"/>
</dbReference>
<organism evidence="16 17">
    <name type="scientific">Punica granatum</name>
    <name type="common">Pomegranate</name>
    <dbReference type="NCBI Taxonomy" id="22663"/>
    <lineage>
        <taxon>Eukaryota</taxon>
        <taxon>Viridiplantae</taxon>
        <taxon>Streptophyta</taxon>
        <taxon>Embryophyta</taxon>
        <taxon>Tracheophyta</taxon>
        <taxon>Spermatophyta</taxon>
        <taxon>Magnoliopsida</taxon>
        <taxon>eudicotyledons</taxon>
        <taxon>Gunneridae</taxon>
        <taxon>Pentapetalae</taxon>
        <taxon>rosids</taxon>
        <taxon>malvids</taxon>
        <taxon>Myrtales</taxon>
        <taxon>Lythraceae</taxon>
        <taxon>Punica</taxon>
    </lineage>
</organism>
<evidence type="ECO:0000256" key="6">
    <source>
        <dbReference type="ARBA" id="ARBA00022734"/>
    </source>
</evidence>
<keyword evidence="2" id="KW-0929">Antimicrobial</keyword>
<evidence type="ECO:0000256" key="4">
    <source>
        <dbReference type="ARBA" id="ARBA00022581"/>
    </source>
</evidence>
<sequence length="248" mass="27791">MAASLRTVAIAVEQFCICNSLSCQTVTPDLTLVSLLCGGEEYPGENLPYANSITYVIQHIILDTPINGFDYYFASLSAPNIVYGHGACDQRLSENQCRDCPFYAFSRVLDCPVLAPIGFQVKLQDCRFSLSCWAGQSVPDVTVLSFICNTQGRPQDPKLFGKSVSYIWKNLPTETPEHGFDYYTTSPYTQEVVYAHGVCNGRLSNDQCTTCLLEAFHQVFQICIFTPIGVQMKLQDCRIRYENYPFAE</sequence>
<name>A0A218X833_PUNGR</name>
<evidence type="ECO:0000256" key="9">
    <source>
        <dbReference type="ARBA" id="ARBA00022949"/>
    </source>
</evidence>
<dbReference type="GO" id="GO:0009506">
    <property type="term" value="C:plasmodesma"/>
    <property type="evidence" value="ECO:0007669"/>
    <property type="project" value="UniProtKB-SubCell"/>
</dbReference>
<keyword evidence="11" id="KW-0465">Mannose-binding</keyword>
<reference evidence="17" key="1">
    <citation type="journal article" date="2017" name="Plant J.">
        <title>The pomegranate (Punica granatum L.) genome and the genomics of punicalagin biosynthesis.</title>
        <authorList>
            <person name="Qin G."/>
            <person name="Xu C."/>
            <person name="Ming R."/>
            <person name="Tang H."/>
            <person name="Guyot R."/>
            <person name="Kramer E.M."/>
            <person name="Hu Y."/>
            <person name="Yi X."/>
            <person name="Qi Y."/>
            <person name="Xu X."/>
            <person name="Gao Z."/>
            <person name="Pan H."/>
            <person name="Jian J."/>
            <person name="Tian Y."/>
            <person name="Yue Z."/>
            <person name="Xu Y."/>
        </authorList>
    </citation>
    <scope>NUCLEOTIDE SEQUENCE [LARGE SCALE GENOMIC DNA]</scope>
    <source>
        <strain evidence="17">cv. Dabenzi</strain>
    </source>
</reference>
<comment type="subcellular location">
    <subcellularLocation>
        <location evidence="13">Cell junction</location>
        <location evidence="13">Plasmodesma</location>
    </subcellularLocation>
    <subcellularLocation>
        <location evidence="1">Cell membrane</location>
        <topology evidence="1">Single-pass type I membrane protein</topology>
    </subcellularLocation>
</comment>
<feature type="domain" description="Gnk2-homologous" evidence="15">
    <location>
        <begin position="30"/>
        <end position="135"/>
    </location>
</feature>
<keyword evidence="12" id="KW-1015">Disulfide bond</keyword>
<dbReference type="GO" id="GO:0005537">
    <property type="term" value="F:D-mannose binding"/>
    <property type="evidence" value="ECO:0007669"/>
    <property type="project" value="UniProtKB-KW"/>
</dbReference>
<accession>A0A218X833</accession>
<dbReference type="PANTHER" id="PTHR32080:SF54">
    <property type="entry name" value="GNK2-HOMOLOGOUS DOMAIN-CONTAINING PROTEIN"/>
    <property type="match status" value="1"/>
</dbReference>
<evidence type="ECO:0000256" key="1">
    <source>
        <dbReference type="ARBA" id="ARBA00004251"/>
    </source>
</evidence>
<dbReference type="GO" id="GO:0031640">
    <property type="term" value="P:killing of cells of another organism"/>
    <property type="evidence" value="ECO:0007669"/>
    <property type="project" value="UniProtKB-KW"/>
</dbReference>
<proteinExistence type="inferred from homology"/>
<keyword evidence="6" id="KW-0430">Lectin</keyword>
<dbReference type="PANTHER" id="PTHR32080">
    <property type="entry name" value="ANTIFUNGAL PROTEIN GINKBILOBIN-2-LIKE"/>
    <property type="match status" value="1"/>
</dbReference>
<keyword evidence="5" id="KW-0732">Signal</keyword>
<keyword evidence="4" id="KW-0945">Host-virus interaction</keyword>
<keyword evidence="10" id="KW-0044">Antibiotic</keyword>
<evidence type="ECO:0000256" key="8">
    <source>
        <dbReference type="ARBA" id="ARBA00022821"/>
    </source>
</evidence>
<dbReference type="InterPro" id="IPR038408">
    <property type="entry name" value="GNK2_sf"/>
</dbReference>
<dbReference type="PROSITE" id="PS51473">
    <property type="entry name" value="GNK2"/>
    <property type="match status" value="2"/>
</dbReference>
<comment type="caution">
    <text evidence="16">The sequence shown here is derived from an EMBL/GenBank/DDBJ whole genome shotgun (WGS) entry which is preliminary data.</text>
</comment>
<evidence type="ECO:0000256" key="10">
    <source>
        <dbReference type="ARBA" id="ARBA00023022"/>
    </source>
</evidence>
<evidence type="ECO:0000256" key="11">
    <source>
        <dbReference type="ARBA" id="ARBA00023035"/>
    </source>
</evidence>
<evidence type="ECO:0000256" key="13">
    <source>
        <dbReference type="ARBA" id="ARBA00024184"/>
    </source>
</evidence>
<keyword evidence="9" id="KW-0965">Cell junction</keyword>
<dbReference type="InterPro" id="IPR051378">
    <property type="entry name" value="Cell2Cell_Antifungal"/>
</dbReference>
<feature type="domain" description="Gnk2-homologous" evidence="15">
    <location>
        <begin position="142"/>
        <end position="246"/>
    </location>
</feature>
<dbReference type="Pfam" id="PF01657">
    <property type="entry name" value="Stress-antifung"/>
    <property type="match status" value="1"/>
</dbReference>
<dbReference type="AlphaFoldDB" id="A0A218X833"/>
<evidence type="ECO:0000256" key="12">
    <source>
        <dbReference type="ARBA" id="ARBA00023157"/>
    </source>
</evidence>
<protein>
    <recommendedName>
        <fullName evidence="15">Gnk2-homologous domain-containing protein</fullName>
    </recommendedName>
</protein>
<dbReference type="EMBL" id="MTKT01002214">
    <property type="protein sequence ID" value="OWM81365.1"/>
    <property type="molecule type" value="Genomic_DNA"/>
</dbReference>
<dbReference type="GO" id="GO:0042742">
    <property type="term" value="P:defense response to bacterium"/>
    <property type="evidence" value="ECO:0007669"/>
    <property type="project" value="UniProtKB-KW"/>
</dbReference>
<evidence type="ECO:0000256" key="14">
    <source>
        <dbReference type="ARBA" id="ARBA00038393"/>
    </source>
</evidence>
<evidence type="ECO:0000256" key="2">
    <source>
        <dbReference type="ARBA" id="ARBA00022529"/>
    </source>
</evidence>
<dbReference type="GO" id="GO:0005886">
    <property type="term" value="C:plasma membrane"/>
    <property type="evidence" value="ECO:0007669"/>
    <property type="project" value="UniProtKB-SubCell"/>
</dbReference>
<dbReference type="GO" id="GO:0050832">
    <property type="term" value="P:defense response to fungus"/>
    <property type="evidence" value="ECO:0007669"/>
    <property type="project" value="UniProtKB-KW"/>
</dbReference>
<evidence type="ECO:0000256" key="7">
    <source>
        <dbReference type="ARBA" id="ARBA00022737"/>
    </source>
</evidence>
<keyword evidence="7" id="KW-0677">Repeat</keyword>
<dbReference type="CDD" id="cd23509">
    <property type="entry name" value="Gnk2-like"/>
    <property type="match status" value="1"/>
</dbReference>